<sequence>MLDTAIFENYDNETYVQFCGPAQLEKDLNILRGFISGIRLDDDINKREAESLLKWIESVRHCREKYPYKILVEKITKVLADGVVTEDESQDLLWLCDQYLNIENPYYNLITSTIQQLTGLISGIIADRTINAKEIYELNIWLQENLFLAGTWPFDDLLASVRKISMEGFITPKLHEDLLKFCDSINVISENSETNGKKLVAAISEEKVQVLIQESSFCITGASKLYTRRQIAEIVELHGGIIQDSVSGKLNYLVVCDDKNACWAFASYGRKVEKAIQLKAKGNGPMVIYEEDLFDSLMSLGFSH</sequence>
<dbReference type="RefSeq" id="WP_131959364.1">
    <property type="nucleotide sequence ID" value="NZ_SMFL01000005.1"/>
</dbReference>
<gene>
    <name evidence="2" type="ORF">E0F88_16470</name>
</gene>
<dbReference type="PROSITE" id="PS50172">
    <property type="entry name" value="BRCT"/>
    <property type="match status" value="1"/>
</dbReference>
<feature type="domain" description="BRCT" evidence="1">
    <location>
        <begin position="207"/>
        <end position="297"/>
    </location>
</feature>
<evidence type="ECO:0000313" key="2">
    <source>
        <dbReference type="EMBL" id="TDE14780.1"/>
    </source>
</evidence>
<dbReference type="CDD" id="cd17748">
    <property type="entry name" value="BRCT_DNA_ligase_like"/>
    <property type="match status" value="1"/>
</dbReference>
<evidence type="ECO:0000313" key="3">
    <source>
        <dbReference type="Proteomes" id="UP000294850"/>
    </source>
</evidence>
<evidence type="ECO:0000259" key="1">
    <source>
        <dbReference type="PROSITE" id="PS50172"/>
    </source>
</evidence>
<dbReference type="Pfam" id="PF00533">
    <property type="entry name" value="BRCT"/>
    <property type="match status" value="1"/>
</dbReference>
<comment type="caution">
    <text evidence="2">The sequence shown here is derived from an EMBL/GenBank/DDBJ whole genome shotgun (WGS) entry which is preliminary data.</text>
</comment>
<keyword evidence="3" id="KW-1185">Reference proteome</keyword>
<dbReference type="AlphaFoldDB" id="A0A4R5DRD2"/>
<dbReference type="Proteomes" id="UP000294850">
    <property type="component" value="Unassembled WGS sequence"/>
</dbReference>
<dbReference type="EMBL" id="SMFL01000005">
    <property type="protein sequence ID" value="TDE14780.1"/>
    <property type="molecule type" value="Genomic_DNA"/>
</dbReference>
<reference evidence="2 3" key="1">
    <citation type="submission" date="2019-03" db="EMBL/GenBank/DDBJ databases">
        <title>Dyadobacter AR-3-6 sp. nov., isolated from arctic soil.</title>
        <authorList>
            <person name="Chaudhary D.K."/>
        </authorList>
    </citation>
    <scope>NUCLEOTIDE SEQUENCE [LARGE SCALE GENOMIC DNA]</scope>
    <source>
        <strain evidence="2 3">AR-3-6</strain>
    </source>
</reference>
<name>A0A4R5DRD2_9BACT</name>
<organism evidence="2 3">
    <name type="scientific">Dyadobacter psychrotolerans</name>
    <dbReference type="NCBI Taxonomy" id="2541721"/>
    <lineage>
        <taxon>Bacteria</taxon>
        <taxon>Pseudomonadati</taxon>
        <taxon>Bacteroidota</taxon>
        <taxon>Cytophagia</taxon>
        <taxon>Cytophagales</taxon>
        <taxon>Spirosomataceae</taxon>
        <taxon>Dyadobacter</taxon>
    </lineage>
</organism>
<protein>
    <recommendedName>
        <fullName evidence="1">BRCT domain-containing protein</fullName>
    </recommendedName>
</protein>
<accession>A0A4R5DRD2</accession>
<dbReference type="Gene3D" id="3.40.50.10190">
    <property type="entry name" value="BRCT domain"/>
    <property type="match status" value="1"/>
</dbReference>
<dbReference type="OrthoDB" id="9776650at2"/>
<dbReference type="SUPFAM" id="SSF52113">
    <property type="entry name" value="BRCT domain"/>
    <property type="match status" value="1"/>
</dbReference>
<dbReference type="InterPro" id="IPR036420">
    <property type="entry name" value="BRCT_dom_sf"/>
</dbReference>
<dbReference type="InterPro" id="IPR001357">
    <property type="entry name" value="BRCT_dom"/>
</dbReference>
<proteinExistence type="predicted"/>